<accession>A0A5E4MMJ0</accession>
<protein>
    <submittedName>
        <fullName evidence="1">Uncharacterized protein</fullName>
    </submittedName>
</protein>
<evidence type="ECO:0000313" key="1">
    <source>
        <dbReference type="EMBL" id="VVC30570.1"/>
    </source>
</evidence>
<dbReference type="Proteomes" id="UP000325440">
    <property type="component" value="Unassembled WGS sequence"/>
</dbReference>
<name>A0A5E4MMJ0_9HEMI</name>
<proteinExistence type="predicted"/>
<keyword evidence="2" id="KW-1185">Reference proteome</keyword>
<dbReference type="AlphaFoldDB" id="A0A5E4MMJ0"/>
<evidence type="ECO:0000313" key="2">
    <source>
        <dbReference type="Proteomes" id="UP000325440"/>
    </source>
</evidence>
<reference evidence="1 2" key="1">
    <citation type="submission" date="2019-08" db="EMBL/GenBank/DDBJ databases">
        <authorList>
            <person name="Alioto T."/>
            <person name="Alioto T."/>
            <person name="Gomez Garrido J."/>
        </authorList>
    </citation>
    <scope>NUCLEOTIDE SEQUENCE [LARGE SCALE GENOMIC DNA]</scope>
</reference>
<sequence length="127" mass="14839">MSEEKMPEVQNVRSVQAGNFYLQLTTVLRRIHTTPCTCVFYPTVDFPKFGTTMYHEWVLSSLVVNKLIERGVNFERGALDSLLDEFQLAHNWTRIRRDSTFHEVKVTLENLDMQLKRQSGMEDRGTI</sequence>
<gene>
    <name evidence="1" type="ORF">CINCED_3A023441</name>
</gene>
<dbReference type="EMBL" id="CABPRJ010000524">
    <property type="protein sequence ID" value="VVC30570.1"/>
    <property type="molecule type" value="Genomic_DNA"/>
</dbReference>
<organism evidence="1 2">
    <name type="scientific">Cinara cedri</name>
    <dbReference type="NCBI Taxonomy" id="506608"/>
    <lineage>
        <taxon>Eukaryota</taxon>
        <taxon>Metazoa</taxon>
        <taxon>Ecdysozoa</taxon>
        <taxon>Arthropoda</taxon>
        <taxon>Hexapoda</taxon>
        <taxon>Insecta</taxon>
        <taxon>Pterygota</taxon>
        <taxon>Neoptera</taxon>
        <taxon>Paraneoptera</taxon>
        <taxon>Hemiptera</taxon>
        <taxon>Sternorrhyncha</taxon>
        <taxon>Aphidomorpha</taxon>
        <taxon>Aphidoidea</taxon>
        <taxon>Aphididae</taxon>
        <taxon>Lachninae</taxon>
        <taxon>Cinara</taxon>
    </lineage>
</organism>